<dbReference type="Proteomes" id="UP001296943">
    <property type="component" value="Unassembled WGS sequence"/>
</dbReference>
<protein>
    <submittedName>
        <fullName evidence="2">Sugar phosphate isomerase/epimerase</fullName>
    </submittedName>
</protein>
<feature type="domain" description="Xylose isomerase-like TIM barrel" evidence="1">
    <location>
        <begin position="23"/>
        <end position="230"/>
    </location>
</feature>
<dbReference type="GO" id="GO:0016853">
    <property type="term" value="F:isomerase activity"/>
    <property type="evidence" value="ECO:0007669"/>
    <property type="project" value="UniProtKB-KW"/>
</dbReference>
<sequence>MKFAFSRPTASEKERDELFGHYQSIGYDGLQLKHTQYAPFISESEKFNELWENHQGVASGLIFGGKLDDQNQQDLRDLLKFAQRVGTERIVFCHGIPRNQVTHEDIKNYAKVLSELGQEANEQYGVVLSLHHHYNQPVMHRDDFDIFFENVDESVKLTIDTAHLYKSGITDIAEVISSFKDRVDNFHMKDFAGGDWKVLGHGEINFRPIFQAINEIGYDGWISADEESGGTIIGGMEECLNHMKKGLNKLPL</sequence>
<accession>A0ABS2MW55</accession>
<evidence type="ECO:0000313" key="3">
    <source>
        <dbReference type="Proteomes" id="UP001296943"/>
    </source>
</evidence>
<comment type="caution">
    <text evidence="2">The sequence shown here is derived from an EMBL/GenBank/DDBJ whole genome shotgun (WGS) entry which is preliminary data.</text>
</comment>
<keyword evidence="3" id="KW-1185">Reference proteome</keyword>
<dbReference type="InterPro" id="IPR036237">
    <property type="entry name" value="Xyl_isomerase-like_sf"/>
</dbReference>
<dbReference type="InterPro" id="IPR050312">
    <property type="entry name" value="IolE/XylAMocC-like"/>
</dbReference>
<dbReference type="RefSeq" id="WP_204497558.1">
    <property type="nucleotide sequence ID" value="NZ_JAFBDR010000002.1"/>
</dbReference>
<reference evidence="2 3" key="1">
    <citation type="submission" date="2021-01" db="EMBL/GenBank/DDBJ databases">
        <title>Genomic Encyclopedia of Type Strains, Phase IV (KMG-IV): sequencing the most valuable type-strain genomes for metagenomic binning, comparative biology and taxonomic classification.</title>
        <authorList>
            <person name="Goeker M."/>
        </authorList>
    </citation>
    <scope>NUCLEOTIDE SEQUENCE [LARGE SCALE GENOMIC DNA]</scope>
    <source>
        <strain evidence="2 3">DSM 23711</strain>
    </source>
</reference>
<keyword evidence="2" id="KW-0413">Isomerase</keyword>
<name>A0ABS2MW55_9BACI</name>
<dbReference type="InterPro" id="IPR013022">
    <property type="entry name" value="Xyl_isomerase-like_TIM-brl"/>
</dbReference>
<dbReference type="EMBL" id="JAFBDR010000002">
    <property type="protein sequence ID" value="MBM7570127.1"/>
    <property type="molecule type" value="Genomic_DNA"/>
</dbReference>
<organism evidence="2 3">
    <name type="scientific">Aquibacillus albus</name>
    <dbReference type="NCBI Taxonomy" id="1168171"/>
    <lineage>
        <taxon>Bacteria</taxon>
        <taxon>Bacillati</taxon>
        <taxon>Bacillota</taxon>
        <taxon>Bacilli</taxon>
        <taxon>Bacillales</taxon>
        <taxon>Bacillaceae</taxon>
        <taxon>Aquibacillus</taxon>
    </lineage>
</organism>
<proteinExistence type="predicted"/>
<evidence type="ECO:0000259" key="1">
    <source>
        <dbReference type="Pfam" id="PF01261"/>
    </source>
</evidence>
<evidence type="ECO:0000313" key="2">
    <source>
        <dbReference type="EMBL" id="MBM7570127.1"/>
    </source>
</evidence>
<dbReference type="SUPFAM" id="SSF51658">
    <property type="entry name" value="Xylose isomerase-like"/>
    <property type="match status" value="1"/>
</dbReference>
<dbReference type="Gene3D" id="3.20.20.150">
    <property type="entry name" value="Divalent-metal-dependent TIM barrel enzymes"/>
    <property type="match status" value="1"/>
</dbReference>
<gene>
    <name evidence="2" type="ORF">JOC48_000605</name>
</gene>
<dbReference type="Pfam" id="PF01261">
    <property type="entry name" value="AP_endonuc_2"/>
    <property type="match status" value="1"/>
</dbReference>
<dbReference type="PANTHER" id="PTHR12110">
    <property type="entry name" value="HYDROXYPYRUVATE ISOMERASE"/>
    <property type="match status" value="1"/>
</dbReference>